<proteinExistence type="predicted"/>
<dbReference type="EMBL" id="QFFJ01000002">
    <property type="protein sequence ID" value="RBL88318.1"/>
    <property type="molecule type" value="Genomic_DNA"/>
</dbReference>
<gene>
    <name evidence="2" type="ORF">DF182_17130</name>
</gene>
<evidence type="ECO:0000313" key="2">
    <source>
        <dbReference type="EMBL" id="RBL88318.1"/>
    </source>
</evidence>
<sequence>MLFSQNSLNPKKMKKLILSAAFALAAFAGYAQTGAAPTTDNRPGGPGCCNFDPACDHAVVLVSLCLENIIEICPPLDILTAKFDSKDDYNDGQELEDFFGHHTSTFSVSSNRNFNVTIKSASPNFLYVGPGGGNTTMPCGTLSYNLASNGTGGTNATPMTWNPLTVAAAPLINNGVHGLNKPFGLKFKADPGWDFAAGSYNLGVILTATQL</sequence>
<keyword evidence="1" id="KW-0732">Signal</keyword>
<evidence type="ECO:0000256" key="1">
    <source>
        <dbReference type="SAM" id="SignalP"/>
    </source>
</evidence>
<evidence type="ECO:0000313" key="3">
    <source>
        <dbReference type="Proteomes" id="UP000253410"/>
    </source>
</evidence>
<accession>A0A365XQB4</accession>
<dbReference type="Proteomes" id="UP000253410">
    <property type="component" value="Unassembled WGS sequence"/>
</dbReference>
<protein>
    <recommendedName>
        <fullName evidence="4">Spore coat protein U domain-containing protein</fullName>
    </recommendedName>
</protein>
<organism evidence="2 3">
    <name type="scientific">Chitinophaga flava</name>
    <dbReference type="NCBI Taxonomy" id="2259036"/>
    <lineage>
        <taxon>Bacteria</taxon>
        <taxon>Pseudomonadati</taxon>
        <taxon>Bacteroidota</taxon>
        <taxon>Chitinophagia</taxon>
        <taxon>Chitinophagales</taxon>
        <taxon>Chitinophagaceae</taxon>
        <taxon>Chitinophaga</taxon>
    </lineage>
</organism>
<feature type="signal peptide" evidence="1">
    <location>
        <begin position="1"/>
        <end position="31"/>
    </location>
</feature>
<reference evidence="2 3" key="1">
    <citation type="submission" date="2018-05" db="EMBL/GenBank/DDBJ databases">
        <title>Chitinophaga sp. K3CV102501T nov., isolated from isolated from a monsoon evergreen broad-leaved forest soil.</title>
        <authorList>
            <person name="Lv Y."/>
        </authorList>
    </citation>
    <scope>NUCLEOTIDE SEQUENCE [LARGE SCALE GENOMIC DNA]</scope>
    <source>
        <strain evidence="2 3">GDMCC 1.1325</strain>
    </source>
</reference>
<comment type="caution">
    <text evidence="2">The sequence shown here is derived from an EMBL/GenBank/DDBJ whole genome shotgun (WGS) entry which is preliminary data.</text>
</comment>
<keyword evidence="3" id="KW-1185">Reference proteome</keyword>
<name>A0A365XQB4_9BACT</name>
<dbReference type="AlphaFoldDB" id="A0A365XQB4"/>
<evidence type="ECO:0008006" key="4">
    <source>
        <dbReference type="Google" id="ProtNLM"/>
    </source>
</evidence>
<feature type="chain" id="PRO_5016728098" description="Spore coat protein U domain-containing protein" evidence="1">
    <location>
        <begin position="32"/>
        <end position="211"/>
    </location>
</feature>